<evidence type="ECO:0000313" key="4">
    <source>
        <dbReference type="Proteomes" id="UP000322000"/>
    </source>
</evidence>
<feature type="region of interest" description="Disordered" evidence="2">
    <location>
        <begin position="224"/>
        <end position="243"/>
    </location>
</feature>
<sequence length="243" mass="27898">MYLFYHQQTTCNLHICKHNNVGIFIIAVMNYPSFYFLTLMALVQSPSAPTHLLVTRAGPCSNSGKTTITVSELSLTMRTYDSLVSGVMNISEDLDNGWYIKATMQKCVDIRNIDTCDFFKSFSVVKSGCVDEDEMENVYSLLFHYSEPRLECPLQAGEYNILNYPLFTEDNYLAVYESKISTSVFGYTLRLDGFSEDHRKILCIEAYLQLVYMRIHEWVQTEDAPETTLGPNKEEEQSEEELI</sequence>
<dbReference type="InterPro" id="IPR036846">
    <property type="entry name" value="GM2-AP_sf"/>
</dbReference>
<proteinExistence type="predicted"/>
<accession>A0A7E5WL58</accession>
<keyword evidence="3" id="KW-1133">Transmembrane helix</keyword>
<reference evidence="5" key="1">
    <citation type="submission" date="2025-08" db="UniProtKB">
        <authorList>
            <consortium name="RefSeq"/>
        </authorList>
    </citation>
    <scope>IDENTIFICATION</scope>
</reference>
<organism evidence="4 5">
    <name type="scientific">Trichoplusia ni</name>
    <name type="common">Cabbage looper</name>
    <dbReference type="NCBI Taxonomy" id="7111"/>
    <lineage>
        <taxon>Eukaryota</taxon>
        <taxon>Metazoa</taxon>
        <taxon>Ecdysozoa</taxon>
        <taxon>Arthropoda</taxon>
        <taxon>Hexapoda</taxon>
        <taxon>Insecta</taxon>
        <taxon>Pterygota</taxon>
        <taxon>Neoptera</taxon>
        <taxon>Endopterygota</taxon>
        <taxon>Lepidoptera</taxon>
        <taxon>Glossata</taxon>
        <taxon>Ditrysia</taxon>
        <taxon>Noctuoidea</taxon>
        <taxon>Noctuidae</taxon>
        <taxon>Plusiinae</taxon>
        <taxon>Trichoplusia</taxon>
    </lineage>
</organism>
<gene>
    <name evidence="5" type="primary">LOC113503579</name>
</gene>
<dbReference type="AlphaFoldDB" id="A0A7E5WL58"/>
<dbReference type="Proteomes" id="UP000322000">
    <property type="component" value="Chromosome 19"/>
</dbReference>
<name>A0A7E5WL58_TRINI</name>
<keyword evidence="4" id="KW-1185">Reference proteome</keyword>
<dbReference type="RefSeq" id="XP_026741419.1">
    <property type="nucleotide sequence ID" value="XM_026885618.1"/>
</dbReference>
<dbReference type="InParanoid" id="A0A7E5WL58"/>
<dbReference type="GeneID" id="113503579"/>
<evidence type="ECO:0000256" key="1">
    <source>
        <dbReference type="ARBA" id="ARBA00022729"/>
    </source>
</evidence>
<evidence type="ECO:0000256" key="2">
    <source>
        <dbReference type="SAM" id="MobiDB-lite"/>
    </source>
</evidence>
<evidence type="ECO:0000313" key="5">
    <source>
        <dbReference type="RefSeq" id="XP_026741419.1"/>
    </source>
</evidence>
<dbReference type="OrthoDB" id="8188508at2759"/>
<evidence type="ECO:0000256" key="3">
    <source>
        <dbReference type="SAM" id="Phobius"/>
    </source>
</evidence>
<keyword evidence="1" id="KW-0732">Signal</keyword>
<dbReference type="KEGG" id="tnl:113503579"/>
<feature type="transmembrane region" description="Helical" evidence="3">
    <location>
        <begin position="21"/>
        <end position="43"/>
    </location>
</feature>
<keyword evidence="3" id="KW-0472">Membrane</keyword>
<keyword evidence="3" id="KW-0812">Transmembrane</keyword>
<protein>
    <submittedName>
        <fullName evidence="5">Uncharacterized protein LOC113503579</fullName>
    </submittedName>
</protein>
<dbReference type="Gene3D" id="2.70.220.10">
    <property type="entry name" value="Ganglioside GM2 activator"/>
    <property type="match status" value="1"/>
</dbReference>